<feature type="region of interest" description="Disordered" evidence="6">
    <location>
        <begin position="175"/>
        <end position="209"/>
    </location>
</feature>
<dbReference type="GO" id="GO:0006352">
    <property type="term" value="P:DNA-templated transcription initiation"/>
    <property type="evidence" value="ECO:0007669"/>
    <property type="project" value="InterPro"/>
</dbReference>
<dbReference type="InterPro" id="IPR007627">
    <property type="entry name" value="RNA_pol_sigma70_r2"/>
</dbReference>
<dbReference type="CDD" id="cd06171">
    <property type="entry name" value="Sigma70_r4"/>
    <property type="match status" value="1"/>
</dbReference>
<dbReference type="Pfam" id="PF04542">
    <property type="entry name" value="Sigma70_r2"/>
    <property type="match status" value="1"/>
</dbReference>
<dbReference type="Gene3D" id="1.10.10.10">
    <property type="entry name" value="Winged helix-like DNA-binding domain superfamily/Winged helix DNA-binding domain"/>
    <property type="match status" value="1"/>
</dbReference>
<dbReference type="InterPro" id="IPR014284">
    <property type="entry name" value="RNA_pol_sigma-70_dom"/>
</dbReference>
<evidence type="ECO:0000256" key="4">
    <source>
        <dbReference type="ARBA" id="ARBA00023125"/>
    </source>
</evidence>
<evidence type="ECO:0000256" key="2">
    <source>
        <dbReference type="ARBA" id="ARBA00023015"/>
    </source>
</evidence>
<dbReference type="InterPro" id="IPR036388">
    <property type="entry name" value="WH-like_DNA-bd_sf"/>
</dbReference>
<dbReference type="SUPFAM" id="SSF88659">
    <property type="entry name" value="Sigma3 and sigma4 domains of RNA polymerase sigma factors"/>
    <property type="match status" value="1"/>
</dbReference>
<keyword evidence="4" id="KW-0238">DNA-binding</keyword>
<keyword evidence="5" id="KW-0804">Transcription</keyword>
<dbReference type="GO" id="GO:0003677">
    <property type="term" value="F:DNA binding"/>
    <property type="evidence" value="ECO:0007669"/>
    <property type="project" value="UniProtKB-KW"/>
</dbReference>
<keyword evidence="10" id="KW-1185">Reference proteome</keyword>
<dbReference type="InterPro" id="IPR014325">
    <property type="entry name" value="RNA_pol_sigma-E_actinobac"/>
</dbReference>
<dbReference type="InterPro" id="IPR013324">
    <property type="entry name" value="RNA_pol_sigma_r3/r4-like"/>
</dbReference>
<dbReference type="RefSeq" id="WP_153471279.1">
    <property type="nucleotide sequence ID" value="NZ_WBOF01000006.1"/>
</dbReference>
<dbReference type="Proteomes" id="UP000450000">
    <property type="component" value="Unassembled WGS sequence"/>
</dbReference>
<reference evidence="9 10" key="1">
    <citation type="submission" date="2019-09" db="EMBL/GenBank/DDBJ databases">
        <title>Genome Sequences of Streptomyces kaniharaensis ATCC 21070.</title>
        <authorList>
            <person name="Zhu W."/>
            <person name="De Crecy-Lagard V."/>
            <person name="Richards N.G."/>
        </authorList>
    </citation>
    <scope>NUCLEOTIDE SEQUENCE [LARGE SCALE GENOMIC DNA]</scope>
    <source>
        <strain evidence="9 10">SF-557</strain>
    </source>
</reference>
<dbReference type="InterPro" id="IPR013325">
    <property type="entry name" value="RNA_pol_sigma_r2"/>
</dbReference>
<dbReference type="Gene3D" id="1.10.1740.10">
    <property type="match status" value="1"/>
</dbReference>
<gene>
    <name evidence="9" type="ORF">F7Q99_37685</name>
</gene>
<keyword evidence="3" id="KW-0731">Sigma factor</keyword>
<dbReference type="PANTHER" id="PTHR43133:SF50">
    <property type="entry name" value="ECF RNA POLYMERASE SIGMA FACTOR SIGM"/>
    <property type="match status" value="1"/>
</dbReference>
<comment type="caution">
    <text evidence="9">The sequence shown here is derived from an EMBL/GenBank/DDBJ whole genome shotgun (WGS) entry which is preliminary data.</text>
</comment>
<dbReference type="NCBIfam" id="TIGR02983">
    <property type="entry name" value="SigE-fam_strep"/>
    <property type="match status" value="1"/>
</dbReference>
<dbReference type="AlphaFoldDB" id="A0A6N7L2C9"/>
<evidence type="ECO:0000259" key="7">
    <source>
        <dbReference type="Pfam" id="PF04542"/>
    </source>
</evidence>
<evidence type="ECO:0000256" key="1">
    <source>
        <dbReference type="ARBA" id="ARBA00010641"/>
    </source>
</evidence>
<dbReference type="PANTHER" id="PTHR43133">
    <property type="entry name" value="RNA POLYMERASE ECF-TYPE SIGMA FACTO"/>
    <property type="match status" value="1"/>
</dbReference>
<comment type="similarity">
    <text evidence="1">Belongs to the sigma-70 factor family. ECF subfamily.</text>
</comment>
<evidence type="ECO:0000259" key="8">
    <source>
        <dbReference type="Pfam" id="PF08281"/>
    </source>
</evidence>
<evidence type="ECO:0000256" key="5">
    <source>
        <dbReference type="ARBA" id="ARBA00023163"/>
    </source>
</evidence>
<evidence type="ECO:0000313" key="9">
    <source>
        <dbReference type="EMBL" id="MQS17771.1"/>
    </source>
</evidence>
<keyword evidence="2" id="KW-0805">Transcription regulation</keyword>
<dbReference type="InterPro" id="IPR013249">
    <property type="entry name" value="RNA_pol_sigma70_r4_t2"/>
</dbReference>
<dbReference type="InterPro" id="IPR039425">
    <property type="entry name" value="RNA_pol_sigma-70-like"/>
</dbReference>
<proteinExistence type="inferred from homology"/>
<feature type="domain" description="RNA polymerase sigma factor 70 region 4 type 2" evidence="8">
    <location>
        <begin position="113"/>
        <end position="164"/>
    </location>
</feature>
<dbReference type="EMBL" id="WBOF01000006">
    <property type="protein sequence ID" value="MQS17771.1"/>
    <property type="molecule type" value="Genomic_DNA"/>
</dbReference>
<dbReference type="OrthoDB" id="3785047at2"/>
<evidence type="ECO:0000256" key="3">
    <source>
        <dbReference type="ARBA" id="ARBA00023082"/>
    </source>
</evidence>
<sequence>MDQSSSADAPAAESRWPEFPDFVASRGRHLLRTAFLLTGGDAHLAEDLVQEALGRIFVKWRKISRLDNPSGYAQTVLVNTFLSYRRKRSASERVTDEFPDVAVDDPDPALRLTLLRALAELPAQDRAVLVLRFWEDRSVEETAAVLRLSSTAVRSRSSRALARMRGVLGDGIDAAARRSGGTNVGTDAGTDGTNGTTPSSDKAVLRHAH</sequence>
<organism evidence="9 10">
    <name type="scientific">Streptomyces kaniharaensis</name>
    <dbReference type="NCBI Taxonomy" id="212423"/>
    <lineage>
        <taxon>Bacteria</taxon>
        <taxon>Bacillati</taxon>
        <taxon>Actinomycetota</taxon>
        <taxon>Actinomycetes</taxon>
        <taxon>Kitasatosporales</taxon>
        <taxon>Streptomycetaceae</taxon>
        <taxon>Streptomyces</taxon>
    </lineage>
</organism>
<dbReference type="Pfam" id="PF08281">
    <property type="entry name" value="Sigma70_r4_2"/>
    <property type="match status" value="1"/>
</dbReference>
<feature type="domain" description="RNA polymerase sigma-70 region 2" evidence="7">
    <location>
        <begin position="25"/>
        <end position="89"/>
    </location>
</feature>
<evidence type="ECO:0000313" key="10">
    <source>
        <dbReference type="Proteomes" id="UP000450000"/>
    </source>
</evidence>
<name>A0A6N7L2C9_9ACTN</name>
<protein>
    <submittedName>
        <fullName evidence="9">SigE family RNA polymerase sigma factor</fullName>
    </submittedName>
</protein>
<dbReference type="SUPFAM" id="SSF88946">
    <property type="entry name" value="Sigma2 domain of RNA polymerase sigma factors"/>
    <property type="match status" value="1"/>
</dbReference>
<accession>A0A6N7L2C9</accession>
<evidence type="ECO:0000256" key="6">
    <source>
        <dbReference type="SAM" id="MobiDB-lite"/>
    </source>
</evidence>
<feature type="compositionally biased region" description="Low complexity" evidence="6">
    <location>
        <begin position="180"/>
        <end position="197"/>
    </location>
</feature>
<dbReference type="NCBIfam" id="TIGR02937">
    <property type="entry name" value="sigma70-ECF"/>
    <property type="match status" value="1"/>
</dbReference>
<dbReference type="GO" id="GO:0016987">
    <property type="term" value="F:sigma factor activity"/>
    <property type="evidence" value="ECO:0007669"/>
    <property type="project" value="UniProtKB-KW"/>
</dbReference>